<dbReference type="Pfam" id="PF07542">
    <property type="entry name" value="ATP12"/>
    <property type="match status" value="1"/>
</dbReference>
<evidence type="ECO:0000313" key="6">
    <source>
        <dbReference type="Proteomes" id="UP000246077"/>
    </source>
</evidence>
<comment type="similarity">
    <text evidence="1">Belongs to the ATP12 family.</text>
</comment>
<dbReference type="SUPFAM" id="SSF160909">
    <property type="entry name" value="ATP12-like"/>
    <property type="match status" value="1"/>
</dbReference>
<evidence type="ECO:0000256" key="4">
    <source>
        <dbReference type="SAM" id="Phobius"/>
    </source>
</evidence>
<gene>
    <name evidence="5" type="ORF">DKG75_20955</name>
</gene>
<evidence type="ECO:0000256" key="2">
    <source>
        <dbReference type="ARBA" id="ARBA00022946"/>
    </source>
</evidence>
<dbReference type="InterPro" id="IPR011419">
    <property type="entry name" value="ATP12_ATP_synth-F1-assembly"/>
</dbReference>
<reference evidence="6" key="1">
    <citation type="submission" date="2018-05" db="EMBL/GenBank/DDBJ databases">
        <title>Zavarzinia sp. HR-AS.</title>
        <authorList>
            <person name="Lee Y."/>
            <person name="Jeon C.O."/>
        </authorList>
    </citation>
    <scope>NUCLEOTIDE SEQUENCE [LARGE SCALE GENOMIC DNA]</scope>
    <source>
        <strain evidence="6">DSM 1231</strain>
    </source>
</reference>
<dbReference type="Gene3D" id="1.10.3580.10">
    <property type="entry name" value="ATP12 ATPase"/>
    <property type="match status" value="1"/>
</dbReference>
<organism evidence="5 6">
    <name type="scientific">Zavarzinia compransoris</name>
    <dbReference type="NCBI Taxonomy" id="1264899"/>
    <lineage>
        <taxon>Bacteria</taxon>
        <taxon>Pseudomonadati</taxon>
        <taxon>Pseudomonadota</taxon>
        <taxon>Alphaproteobacteria</taxon>
        <taxon>Rhodospirillales</taxon>
        <taxon>Zavarziniaceae</taxon>
        <taxon>Zavarzinia</taxon>
    </lineage>
</organism>
<proteinExistence type="inferred from homology"/>
<protein>
    <submittedName>
        <fullName evidence="5">ATPase</fullName>
    </submittedName>
</protein>
<evidence type="ECO:0000256" key="3">
    <source>
        <dbReference type="ARBA" id="ARBA00023186"/>
    </source>
</evidence>
<dbReference type="PANTHER" id="PTHR21013:SF10">
    <property type="entry name" value="ATP SYNTHASE MITOCHONDRIAL F1 COMPLEX ASSEMBLY FACTOR 2"/>
    <property type="match status" value="1"/>
</dbReference>
<dbReference type="EMBL" id="QGLF01000007">
    <property type="protein sequence ID" value="PWR18011.1"/>
    <property type="molecule type" value="Genomic_DNA"/>
</dbReference>
<dbReference type="InterPro" id="IPR023335">
    <property type="entry name" value="ATP12_ortho_dom_sf"/>
</dbReference>
<dbReference type="InterPro" id="IPR042272">
    <property type="entry name" value="ATP12_ATP_synth-F1-assembly_N"/>
</dbReference>
<keyword evidence="2" id="KW-0809">Transit peptide</keyword>
<keyword evidence="4" id="KW-1133">Transmembrane helix</keyword>
<comment type="caution">
    <text evidence="5">The sequence shown here is derived from an EMBL/GenBank/DDBJ whole genome shotgun (WGS) entry which is preliminary data.</text>
</comment>
<keyword evidence="3" id="KW-0143">Chaperone</keyword>
<evidence type="ECO:0000313" key="5">
    <source>
        <dbReference type="EMBL" id="PWR18011.1"/>
    </source>
</evidence>
<name>A0A317DTM6_9PROT</name>
<dbReference type="GO" id="GO:0043461">
    <property type="term" value="P:proton-transporting ATP synthase complex assembly"/>
    <property type="evidence" value="ECO:0007669"/>
    <property type="project" value="InterPro"/>
</dbReference>
<dbReference type="PANTHER" id="PTHR21013">
    <property type="entry name" value="ATP SYNTHASE MITOCHONDRIAL F1 COMPLEX ASSEMBLY FACTOR 2/ATP12 PROTEIN, MITOCHONDRIAL PRECURSOR"/>
    <property type="match status" value="1"/>
</dbReference>
<accession>A0A317DTM6</accession>
<dbReference type="Gene3D" id="3.30.2180.10">
    <property type="entry name" value="ATP12-like"/>
    <property type="match status" value="1"/>
</dbReference>
<dbReference type="AlphaFoldDB" id="A0A317DTM6"/>
<evidence type="ECO:0000256" key="1">
    <source>
        <dbReference type="ARBA" id="ARBA00008231"/>
    </source>
</evidence>
<dbReference type="Proteomes" id="UP000246077">
    <property type="component" value="Unassembled WGS sequence"/>
</dbReference>
<keyword evidence="4" id="KW-0472">Membrane</keyword>
<dbReference type="OrthoDB" id="9797825at2"/>
<dbReference type="RefSeq" id="WP_109923145.1">
    <property type="nucleotide sequence ID" value="NZ_QGLF01000007.1"/>
</dbReference>
<sequence length="231" mass="25132">MKRFWKQAEAVETAGGFAIALDGKPMRSPAKRPLVVPTRALAEAIAAEWNEQPADFKAEALVLTRYANTAVDRVADLRPDVVAELAHYAGTDLLCYRAVEPDDLVARQAAAWDPWIEWAGRRFDLALRVTAGLMPIAQDAAVVARMAAALDRRADAELAALHTLVGILGSLVLALAVAEGELALDDAWQASRVDDDYQTEKWGEDAEAADRAARQRADLGHAHRFFGLLHA</sequence>
<keyword evidence="6" id="KW-1185">Reference proteome</keyword>
<feature type="transmembrane region" description="Helical" evidence="4">
    <location>
        <begin position="158"/>
        <end position="178"/>
    </location>
</feature>
<keyword evidence="4" id="KW-0812">Transmembrane</keyword>